<name>A0A8J2SGM4_9STRA</name>
<dbReference type="EMBL" id="CAKKNE010000003">
    <property type="protein sequence ID" value="CAH0371998.1"/>
    <property type="molecule type" value="Genomic_DNA"/>
</dbReference>
<protein>
    <recommendedName>
        <fullName evidence="4">DUF4433 domain-containing protein</fullName>
    </recommendedName>
</protein>
<feature type="signal peptide" evidence="1">
    <location>
        <begin position="1"/>
        <end position="18"/>
    </location>
</feature>
<reference evidence="2" key="1">
    <citation type="submission" date="2021-11" db="EMBL/GenBank/DDBJ databases">
        <authorList>
            <consortium name="Genoscope - CEA"/>
            <person name="William W."/>
        </authorList>
    </citation>
    <scope>NUCLEOTIDE SEQUENCE</scope>
</reference>
<organism evidence="2 3">
    <name type="scientific">Pelagomonas calceolata</name>
    <dbReference type="NCBI Taxonomy" id="35677"/>
    <lineage>
        <taxon>Eukaryota</taxon>
        <taxon>Sar</taxon>
        <taxon>Stramenopiles</taxon>
        <taxon>Ochrophyta</taxon>
        <taxon>Pelagophyceae</taxon>
        <taxon>Pelagomonadales</taxon>
        <taxon>Pelagomonadaceae</taxon>
        <taxon>Pelagomonas</taxon>
    </lineage>
</organism>
<dbReference type="Proteomes" id="UP000789595">
    <property type="component" value="Unassembled WGS sequence"/>
</dbReference>
<accession>A0A8J2SGM4</accession>
<evidence type="ECO:0000256" key="1">
    <source>
        <dbReference type="SAM" id="SignalP"/>
    </source>
</evidence>
<gene>
    <name evidence="2" type="ORF">PECAL_3P19710</name>
</gene>
<feature type="chain" id="PRO_5035246103" description="DUF4433 domain-containing protein" evidence="1">
    <location>
        <begin position="19"/>
        <end position="241"/>
    </location>
</feature>
<keyword evidence="1" id="KW-0732">Signal</keyword>
<evidence type="ECO:0000313" key="2">
    <source>
        <dbReference type="EMBL" id="CAH0371998.1"/>
    </source>
</evidence>
<keyword evidence="3" id="KW-1185">Reference proteome</keyword>
<comment type="caution">
    <text evidence="2">The sequence shown here is derived from an EMBL/GenBank/DDBJ whole genome shotgun (WGS) entry which is preliminary data.</text>
</comment>
<evidence type="ECO:0000313" key="3">
    <source>
        <dbReference type="Proteomes" id="UP000789595"/>
    </source>
</evidence>
<proteinExistence type="predicted"/>
<sequence>MKSVLLALLTVLPPGAVSLHLPKYTGWFRIDGSMILRRELNAHQSQRDFFGESERVWSQIDNEITRPLDYLTNSPYSQQPKFLFHCTTKQSAKKIAESGVIYASEKSNGGDAFLGDGVYFTAIPANWADPEVVKANNWGWQNIAKYRHRDNAFVRINFDALVNLPWNPEIAFDKKRNANFCVKVPRGDLSVTLPELDAEIWFHPVDHDDEPERFWSAKRGYYAKKQTWKNTRGYAKQKRWY</sequence>
<evidence type="ECO:0008006" key="4">
    <source>
        <dbReference type="Google" id="ProtNLM"/>
    </source>
</evidence>
<dbReference type="AlphaFoldDB" id="A0A8J2SGM4"/>